<dbReference type="SMART" id="SM00100">
    <property type="entry name" value="cNMP"/>
    <property type="match status" value="1"/>
</dbReference>
<evidence type="ECO:0000256" key="2">
    <source>
        <dbReference type="ARBA" id="ARBA00007929"/>
    </source>
</evidence>
<protein>
    <recommendedName>
        <fullName evidence="13">Cyclic nucleotide-binding domain-containing protein</fullName>
    </recommendedName>
</protein>
<keyword evidence="10" id="KW-0407">Ion channel</keyword>
<feature type="transmembrane region" description="Helical" evidence="12">
    <location>
        <begin position="323"/>
        <end position="352"/>
    </location>
</feature>
<dbReference type="SUPFAM" id="SSF81324">
    <property type="entry name" value="Voltage-gated potassium channels"/>
    <property type="match status" value="1"/>
</dbReference>
<feature type="compositionally biased region" description="Acidic residues" evidence="11">
    <location>
        <begin position="681"/>
        <end position="692"/>
    </location>
</feature>
<dbReference type="InterPro" id="IPR018490">
    <property type="entry name" value="cNMP-bd_dom_sf"/>
</dbReference>
<keyword evidence="9 12" id="KW-0472">Membrane</keyword>
<evidence type="ECO:0000256" key="9">
    <source>
        <dbReference type="ARBA" id="ARBA00023136"/>
    </source>
</evidence>
<dbReference type="InterPro" id="IPR003938">
    <property type="entry name" value="K_chnl_volt-dep_EAG/ELK/ERG"/>
</dbReference>
<feature type="transmembrane region" description="Helical" evidence="12">
    <location>
        <begin position="174"/>
        <end position="196"/>
    </location>
</feature>
<evidence type="ECO:0000256" key="7">
    <source>
        <dbReference type="ARBA" id="ARBA00022989"/>
    </source>
</evidence>
<dbReference type="SUPFAM" id="SSF51206">
    <property type="entry name" value="cAMP-binding domain-like"/>
    <property type="match status" value="1"/>
</dbReference>
<keyword evidence="4 12" id="KW-0812">Transmembrane</keyword>
<evidence type="ECO:0000256" key="10">
    <source>
        <dbReference type="ARBA" id="ARBA00023303"/>
    </source>
</evidence>
<dbReference type="PANTHER" id="PTHR45743:SF2">
    <property type="entry name" value="POTASSIUM CHANNEL AKT1"/>
    <property type="match status" value="1"/>
</dbReference>
<evidence type="ECO:0000256" key="4">
    <source>
        <dbReference type="ARBA" id="ARBA00022692"/>
    </source>
</evidence>
<evidence type="ECO:0000256" key="1">
    <source>
        <dbReference type="ARBA" id="ARBA00004141"/>
    </source>
</evidence>
<dbReference type="PRINTS" id="PR01463">
    <property type="entry name" value="EAGCHANLFMLY"/>
</dbReference>
<feature type="transmembrane region" description="Helical" evidence="12">
    <location>
        <begin position="283"/>
        <end position="302"/>
    </location>
</feature>
<evidence type="ECO:0000256" key="6">
    <source>
        <dbReference type="ARBA" id="ARBA00022882"/>
    </source>
</evidence>
<feature type="domain" description="Cyclic nucleotide-binding" evidence="13">
    <location>
        <begin position="513"/>
        <end position="607"/>
    </location>
</feature>
<dbReference type="GO" id="GO:0005249">
    <property type="term" value="F:voltage-gated potassium channel activity"/>
    <property type="evidence" value="ECO:0007669"/>
    <property type="project" value="InterPro"/>
</dbReference>
<keyword evidence="15" id="KW-1185">Reference proteome</keyword>
<evidence type="ECO:0000313" key="14">
    <source>
        <dbReference type="EMBL" id="KAK9817560.1"/>
    </source>
</evidence>
<accession>A0AAW1Q5K0</accession>
<evidence type="ECO:0000256" key="8">
    <source>
        <dbReference type="ARBA" id="ARBA00023065"/>
    </source>
</evidence>
<evidence type="ECO:0000256" key="3">
    <source>
        <dbReference type="ARBA" id="ARBA00022448"/>
    </source>
</evidence>
<keyword evidence="6" id="KW-0851">Voltage-gated channel</keyword>
<dbReference type="EMBL" id="JALJOS010000065">
    <property type="protein sequence ID" value="KAK9817560.1"/>
    <property type="molecule type" value="Genomic_DNA"/>
</dbReference>
<dbReference type="InterPro" id="IPR014710">
    <property type="entry name" value="RmlC-like_jellyroll"/>
</dbReference>
<dbReference type="AlphaFoldDB" id="A0AAW1Q5K0"/>
<keyword evidence="5" id="KW-0630">Potassium</keyword>
<dbReference type="InterPro" id="IPR000595">
    <property type="entry name" value="cNMP-bd_dom"/>
</dbReference>
<dbReference type="InterPro" id="IPR005821">
    <property type="entry name" value="Ion_trans_dom"/>
</dbReference>
<organism evidence="14 15">
    <name type="scientific">Apatococcus lobatus</name>
    <dbReference type="NCBI Taxonomy" id="904363"/>
    <lineage>
        <taxon>Eukaryota</taxon>
        <taxon>Viridiplantae</taxon>
        <taxon>Chlorophyta</taxon>
        <taxon>core chlorophytes</taxon>
        <taxon>Trebouxiophyceae</taxon>
        <taxon>Chlorellales</taxon>
        <taxon>Chlorellaceae</taxon>
        <taxon>Apatococcus</taxon>
    </lineage>
</organism>
<feature type="transmembrane region" description="Helical" evidence="12">
    <location>
        <begin position="407"/>
        <end position="426"/>
    </location>
</feature>
<feature type="transmembrane region" description="Helical" evidence="12">
    <location>
        <begin position="379"/>
        <end position="400"/>
    </location>
</feature>
<reference evidence="14 15" key="1">
    <citation type="journal article" date="2024" name="Nat. Commun.">
        <title>Phylogenomics reveals the evolutionary origins of lichenization in chlorophyte algae.</title>
        <authorList>
            <person name="Puginier C."/>
            <person name="Libourel C."/>
            <person name="Otte J."/>
            <person name="Skaloud P."/>
            <person name="Haon M."/>
            <person name="Grisel S."/>
            <person name="Petersen M."/>
            <person name="Berrin J.G."/>
            <person name="Delaux P.M."/>
            <person name="Dal Grande F."/>
            <person name="Keller J."/>
        </authorList>
    </citation>
    <scope>NUCLEOTIDE SEQUENCE [LARGE SCALE GENOMIC DNA]</scope>
    <source>
        <strain evidence="14 15">SAG 2145</strain>
    </source>
</reference>
<name>A0AAW1Q5K0_9CHLO</name>
<feature type="transmembrane region" description="Helical" evidence="12">
    <location>
        <begin position="256"/>
        <end position="277"/>
    </location>
</feature>
<evidence type="ECO:0000259" key="13">
    <source>
        <dbReference type="PROSITE" id="PS50042"/>
    </source>
</evidence>
<feature type="compositionally biased region" description="Polar residues" evidence="11">
    <location>
        <begin position="698"/>
        <end position="717"/>
    </location>
</feature>
<dbReference type="PANTHER" id="PTHR45743">
    <property type="entry name" value="POTASSIUM CHANNEL AKT1"/>
    <property type="match status" value="1"/>
</dbReference>
<comment type="similarity">
    <text evidence="2">Belongs to the potassium channel family. Plant (TC 1.A.1.4) subfamily.</text>
</comment>
<keyword evidence="3" id="KW-0813">Transport</keyword>
<feature type="compositionally biased region" description="Basic and acidic residues" evidence="11">
    <location>
        <begin position="740"/>
        <end position="768"/>
    </location>
</feature>
<sequence length="768" mass="87411">MGKKEEEAPSHHRINIQEVIGASGNEDPSAKGHSSLDAPSMPVCNHEAAPATHYGSLAHAGLPQDFFEHHSRLPSSYLVREMVVNEKGWQRFARGRLTKKERHQGVAADSRLRHHHSNNASEHSLHEAHVNQSFFKHQYGHDSGHENKEVGLVPGRRGHRFVTINPFSKLARTWFMAMLIGDGTYTAFIVPIFLAFRPEPDVFDWTNVVDWVAGSMYWIDIVANFMTGFVVRHHFNLKRKLVMEPHLIALYYVRHGTFLPDLIAALPFIVESVLVAIPDTTNGFALHIVLLARLLRFTRVLRLMKALVFSSMTSHYNPHLVKYVNIGMLFILNLAYAGAILINFVGCLWFYIATLQGLDNSWVNGSDKMLVDATYPRQWSASIYFTLMTFATVGYGDIYAKTLVEELVADGMMIFGVLLFGFIIGASQEMMKYVSRDARQVTLLRHKLQAAEVWADRRKLSGQARLKIRAFYADVWMGHAELQNDSFFEELPTQLRGEIAEELTSNVLKDGLVFRDLDSDTRHLLATRMRIRSVIAGHDVCREGDEADCLWVLQEGEVLAIRRTRHLELIQAPGLLGEYSILSPRIRDCSRRLATLRAIAPTTLWVIRLEDLEFLYQMHPDLYPKLLRCLRIHLDFNVRCSPGDYWKHVRDKVDALPEMKKLKEDPSLCEPSTHPPRTSQDDIESQGTEDESPAPGQPRNNVSDSFHSLPANETPSRGHQVRNRSPHRERSMIQPPMSHESGHESASHHEASVRTPDHCKEEWDKAFG</sequence>
<dbReference type="Gene3D" id="1.10.287.630">
    <property type="entry name" value="Helix hairpin bin"/>
    <property type="match status" value="1"/>
</dbReference>
<dbReference type="Pfam" id="PF00027">
    <property type="entry name" value="cNMP_binding"/>
    <property type="match status" value="1"/>
</dbReference>
<dbReference type="Proteomes" id="UP001438707">
    <property type="component" value="Unassembled WGS sequence"/>
</dbReference>
<dbReference type="CDD" id="cd00038">
    <property type="entry name" value="CAP_ED"/>
    <property type="match status" value="1"/>
</dbReference>
<dbReference type="PROSITE" id="PS50042">
    <property type="entry name" value="CNMP_BINDING_3"/>
    <property type="match status" value="1"/>
</dbReference>
<evidence type="ECO:0000256" key="11">
    <source>
        <dbReference type="SAM" id="MobiDB-lite"/>
    </source>
</evidence>
<evidence type="ECO:0000256" key="12">
    <source>
        <dbReference type="SAM" id="Phobius"/>
    </source>
</evidence>
<gene>
    <name evidence="14" type="ORF">WJX74_007696</name>
</gene>
<evidence type="ECO:0000313" key="15">
    <source>
        <dbReference type="Proteomes" id="UP001438707"/>
    </source>
</evidence>
<keyword evidence="7 12" id="KW-1133">Transmembrane helix</keyword>
<keyword evidence="8" id="KW-0406">Ion transport</keyword>
<feature type="region of interest" description="Disordered" evidence="11">
    <location>
        <begin position="658"/>
        <end position="768"/>
    </location>
</feature>
<dbReference type="Gene3D" id="1.10.287.70">
    <property type="match status" value="1"/>
</dbReference>
<dbReference type="Pfam" id="PF00520">
    <property type="entry name" value="Ion_trans"/>
    <property type="match status" value="1"/>
</dbReference>
<comment type="caution">
    <text evidence="14">The sequence shown here is derived from an EMBL/GenBank/DDBJ whole genome shotgun (WGS) entry which is preliminary data.</text>
</comment>
<dbReference type="InterPro" id="IPR045319">
    <property type="entry name" value="KAT/AKT"/>
</dbReference>
<proteinExistence type="inferred from homology"/>
<dbReference type="Gene3D" id="2.60.120.10">
    <property type="entry name" value="Jelly Rolls"/>
    <property type="match status" value="1"/>
</dbReference>
<evidence type="ECO:0000256" key="5">
    <source>
        <dbReference type="ARBA" id="ARBA00022826"/>
    </source>
</evidence>
<comment type="subcellular location">
    <subcellularLocation>
        <location evidence="1">Membrane</location>
        <topology evidence="1">Multi-pass membrane protein</topology>
    </subcellularLocation>
</comment>
<keyword evidence="5" id="KW-0633">Potassium transport</keyword>
<feature type="transmembrane region" description="Helical" evidence="12">
    <location>
        <begin position="216"/>
        <end position="235"/>
    </location>
</feature>
<dbReference type="GO" id="GO:0034702">
    <property type="term" value="C:monoatomic ion channel complex"/>
    <property type="evidence" value="ECO:0007669"/>
    <property type="project" value="UniProtKB-KW"/>
</dbReference>
<keyword evidence="5" id="KW-0631">Potassium channel</keyword>